<dbReference type="GO" id="GO:0030198">
    <property type="term" value="P:extracellular matrix organization"/>
    <property type="evidence" value="ECO:0007669"/>
    <property type="project" value="TreeGrafter"/>
</dbReference>
<dbReference type="NCBIfam" id="TIGR03720">
    <property type="entry name" value="exospor_lead"/>
    <property type="match status" value="1"/>
</dbReference>
<dbReference type="RefSeq" id="WP_209351936.1">
    <property type="nucleotide sequence ID" value="NZ_BLEV01000002.1"/>
</dbReference>
<dbReference type="NCBIfam" id="TIGR03721">
    <property type="entry name" value="exospore_TM"/>
    <property type="match status" value="1"/>
</dbReference>
<dbReference type="Pfam" id="PF01391">
    <property type="entry name" value="Collagen"/>
    <property type="match status" value="1"/>
</dbReference>
<dbReference type="GO" id="GO:0031012">
    <property type="term" value="C:extracellular matrix"/>
    <property type="evidence" value="ECO:0007669"/>
    <property type="project" value="TreeGrafter"/>
</dbReference>
<dbReference type="EMBL" id="BLEV01000002">
    <property type="protein sequence ID" value="GEU06175.1"/>
    <property type="molecule type" value="Genomic_DNA"/>
</dbReference>
<dbReference type="GO" id="GO:0030020">
    <property type="term" value="F:extracellular matrix structural constituent conferring tensile strength"/>
    <property type="evidence" value="ECO:0007669"/>
    <property type="project" value="TreeGrafter"/>
</dbReference>
<organism evidence="2">
    <name type="scientific">Bacillus anthracis</name>
    <name type="common">anthrax bacterium</name>
    <dbReference type="NCBI Taxonomy" id="1392"/>
    <lineage>
        <taxon>Bacteria</taxon>
        <taxon>Bacillati</taxon>
        <taxon>Bacillota</taxon>
        <taxon>Bacilli</taxon>
        <taxon>Bacillales</taxon>
        <taxon>Bacillaceae</taxon>
        <taxon>Bacillus</taxon>
        <taxon>Bacillus cereus group</taxon>
    </lineage>
</organism>
<dbReference type="PANTHER" id="PTHR24023:SF1095">
    <property type="entry name" value="EGF-LIKE DOMAIN-CONTAINING PROTEIN"/>
    <property type="match status" value="1"/>
</dbReference>
<proteinExistence type="predicted"/>
<evidence type="ECO:0000313" key="2">
    <source>
        <dbReference type="EMBL" id="GEU06175.1"/>
    </source>
</evidence>
<dbReference type="AlphaFoldDB" id="A0A640LXU1"/>
<feature type="region of interest" description="Disordered" evidence="1">
    <location>
        <begin position="131"/>
        <end position="185"/>
    </location>
</feature>
<accession>A0A640LXU1</accession>
<dbReference type="PANTHER" id="PTHR24023">
    <property type="entry name" value="COLLAGEN ALPHA"/>
    <property type="match status" value="1"/>
</dbReference>
<protein>
    <submittedName>
        <fullName evidence="2">Uncharacterized protein</fullName>
    </submittedName>
</protein>
<sequence>MKQNDKLWLDKGIIGPENIGPTFPVLPPIHIPTGITGATGATGITGATGPTGTTGATGATGITGVTGATGITGVTGATGITGVTGATGITGVTGPTGITGATGPTGITGATGPAGITGATGPTGITGATGPTGITGATGPTGTTGVTGPTGDTGLAGATGPTGATGLAGATGPTGDTGATGPTGATGLAGATGPTGATGLTGATGATGATGGGAIIPFASGTTPALLVNAVLANTGTLLGFGFSQPGIAPGVGGTLTILPGVVGDYAFVAPRDGIITSLAGFFSATAALAPLTPVQIQMQIFIAPAASNTFTPVAPPLLLTPALPAIAIGTTATGIQAYNVPVVAGDKILVYVSLTGASPIAAVAGFVSAGLNIV</sequence>
<dbReference type="InterPro" id="IPR021201">
    <property type="entry name" value="Leader_pep_exosporium"/>
</dbReference>
<dbReference type="GO" id="GO:0005615">
    <property type="term" value="C:extracellular space"/>
    <property type="evidence" value="ECO:0007669"/>
    <property type="project" value="TreeGrafter"/>
</dbReference>
<dbReference type="InterPro" id="IPR008160">
    <property type="entry name" value="Collagen"/>
</dbReference>
<reference evidence="2" key="2">
    <citation type="submission" date="2019-12" db="EMBL/GenBank/DDBJ databases">
        <authorList>
            <person name="Hoang T.H.H."/>
            <person name="Okutani A."/>
        </authorList>
    </citation>
    <scope>NUCLEOTIDE SEQUENCE</scope>
    <source>
        <strain evidence="2">HG</strain>
    </source>
</reference>
<reference evidence="2" key="1">
    <citation type="submission" date="2019-12" db="EMBL/GenBank/DDBJ databases">
        <title>Epidemiological and comparative genomic analysis of Bacillus anthracis isolated from northern Vietnam.</title>
        <authorList>
            <person name="Hoang T.T.H."/>
            <person name="Dang D.A."/>
            <person name="Pham M.H."/>
            <person name="Luong M.H."/>
            <person name="Tran N.D."/>
            <person name="Nguyen T.H."/>
            <person name="Nguyen T.T."/>
            <person name="Inoue S."/>
            <person name="Morikawa S."/>
            <person name="Okutani A."/>
        </authorList>
    </citation>
    <scope>NUCLEOTIDE SEQUENCE</scope>
    <source>
        <strain evidence="2">HG</strain>
    </source>
</reference>
<dbReference type="InterPro" id="IPR021210">
    <property type="entry name" value="Exosporium_BclB"/>
</dbReference>
<gene>
    <name evidence="2" type="ORF">HG1_16600</name>
</gene>
<dbReference type="InterPro" id="IPR050149">
    <property type="entry name" value="Collagen_superfamily"/>
</dbReference>
<comment type="caution">
    <text evidence="2">The sequence shown here is derived from an EMBL/GenBank/DDBJ whole genome shotgun (WGS) entry which is preliminary data.</text>
</comment>
<evidence type="ECO:0000256" key="1">
    <source>
        <dbReference type="SAM" id="MobiDB-lite"/>
    </source>
</evidence>
<name>A0A640LXU1_BACAN</name>